<comment type="caution">
    <text evidence="2">The sequence shown here is derived from an EMBL/GenBank/DDBJ whole genome shotgun (WGS) entry which is preliminary data.</text>
</comment>
<dbReference type="CDD" id="cd20292">
    <property type="entry name" value="cupin_QdtA-like"/>
    <property type="match status" value="1"/>
</dbReference>
<dbReference type="InterPro" id="IPR011051">
    <property type="entry name" value="RmlC_Cupin_sf"/>
</dbReference>
<evidence type="ECO:0000313" key="2">
    <source>
        <dbReference type="EMBL" id="OYQ43472.1"/>
    </source>
</evidence>
<dbReference type="SUPFAM" id="SSF51182">
    <property type="entry name" value="RmlC-like cupins"/>
    <property type="match status" value="1"/>
</dbReference>
<proteinExistence type="predicted"/>
<dbReference type="Proteomes" id="UP000216035">
    <property type="component" value="Unassembled WGS sequence"/>
</dbReference>
<reference evidence="2 3" key="1">
    <citation type="submission" date="2017-07" db="EMBL/GenBank/DDBJ databases">
        <title>Flavobacterium cyanobacteriorum sp. nov., isolated from cyanobacterial aggregates in a eutrophic lake.</title>
        <authorList>
            <person name="Cai H."/>
        </authorList>
    </citation>
    <scope>NUCLEOTIDE SEQUENCE [LARGE SCALE GENOMIC DNA]</scope>
    <source>
        <strain evidence="2 3">TH167</strain>
    </source>
</reference>
<dbReference type="Gene3D" id="2.60.120.10">
    <property type="entry name" value="Jelly Rolls"/>
    <property type="match status" value="1"/>
</dbReference>
<dbReference type="Pfam" id="PF05523">
    <property type="entry name" value="FdtA"/>
    <property type="match status" value="1"/>
</dbReference>
<organism evidence="2 3">
    <name type="scientific">Flavobacterium aurantiibacter</name>
    <dbReference type="NCBI Taxonomy" id="2023067"/>
    <lineage>
        <taxon>Bacteria</taxon>
        <taxon>Pseudomonadati</taxon>
        <taxon>Bacteroidota</taxon>
        <taxon>Flavobacteriia</taxon>
        <taxon>Flavobacteriales</taxon>
        <taxon>Flavobacteriaceae</taxon>
        <taxon>Flavobacterium</taxon>
    </lineage>
</organism>
<name>A0A255ZPZ4_9FLAO</name>
<evidence type="ECO:0000259" key="1">
    <source>
        <dbReference type="Pfam" id="PF05523"/>
    </source>
</evidence>
<gene>
    <name evidence="2" type="ORF">CHX27_09980</name>
</gene>
<sequence length="130" mass="14604">MNIKQLELPKIENALGNIAVIEKDTLPFAVKRVYYLYDIPSSAKRGGHAHLNLQQVLIAISGSFDVVLDDGSRRQTITLNKPDRGLLITTKIWRELENFSSGAVCLVLASEEFSEDDYIRDYDDFLASIS</sequence>
<keyword evidence="3" id="KW-1185">Reference proteome</keyword>
<protein>
    <recommendedName>
        <fullName evidence="1">Sugar 3,4-ketoisomerase QdtA cupin domain-containing protein</fullName>
    </recommendedName>
</protein>
<dbReference type="InterPro" id="IPR008894">
    <property type="entry name" value="QdtA_cupin_dom"/>
</dbReference>
<accession>A0A255ZPZ4</accession>
<dbReference type="EMBL" id="NOXX01000203">
    <property type="protein sequence ID" value="OYQ43472.1"/>
    <property type="molecule type" value="Genomic_DNA"/>
</dbReference>
<evidence type="ECO:0000313" key="3">
    <source>
        <dbReference type="Proteomes" id="UP000216035"/>
    </source>
</evidence>
<dbReference type="RefSeq" id="WP_094486633.1">
    <property type="nucleotide sequence ID" value="NZ_NOXX01000203.1"/>
</dbReference>
<dbReference type="OrthoDB" id="9795513at2"/>
<dbReference type="AlphaFoldDB" id="A0A255ZPZ4"/>
<dbReference type="InterPro" id="IPR014710">
    <property type="entry name" value="RmlC-like_jellyroll"/>
</dbReference>
<feature type="domain" description="Sugar 3,4-ketoisomerase QdtA cupin" evidence="1">
    <location>
        <begin position="1"/>
        <end position="128"/>
    </location>
</feature>